<organism evidence="6 7">
    <name type="scientific">Arcicella aquatica</name>
    <dbReference type="NCBI Taxonomy" id="217141"/>
    <lineage>
        <taxon>Bacteria</taxon>
        <taxon>Pseudomonadati</taxon>
        <taxon>Bacteroidota</taxon>
        <taxon>Cytophagia</taxon>
        <taxon>Cytophagales</taxon>
        <taxon>Flectobacillaceae</taxon>
        <taxon>Arcicella</taxon>
    </lineage>
</organism>
<evidence type="ECO:0000256" key="2">
    <source>
        <dbReference type="ARBA" id="ARBA00023235"/>
    </source>
</evidence>
<evidence type="ECO:0000313" key="7">
    <source>
        <dbReference type="Proteomes" id="UP001304671"/>
    </source>
</evidence>
<feature type="domain" description="RNA-binding S4" evidence="5">
    <location>
        <begin position="5"/>
        <end position="61"/>
    </location>
</feature>
<proteinExistence type="inferred from homology"/>
<comment type="similarity">
    <text evidence="1 4">Belongs to the pseudouridine synthase RsuA family.</text>
</comment>
<dbReference type="Gene3D" id="3.30.70.580">
    <property type="entry name" value="Pseudouridine synthase I, catalytic domain, N-terminal subdomain"/>
    <property type="match status" value="1"/>
</dbReference>
<evidence type="ECO:0000259" key="5">
    <source>
        <dbReference type="SMART" id="SM00363"/>
    </source>
</evidence>
<dbReference type="Gene3D" id="3.10.290.10">
    <property type="entry name" value="RNA-binding S4 domain"/>
    <property type="match status" value="1"/>
</dbReference>
<dbReference type="CDD" id="cd00165">
    <property type="entry name" value="S4"/>
    <property type="match status" value="1"/>
</dbReference>
<dbReference type="InterPro" id="IPR000748">
    <property type="entry name" value="PsdUridine_synth_RsuA/RluB/E/F"/>
</dbReference>
<dbReference type="InterPro" id="IPR050343">
    <property type="entry name" value="RsuA_PseudoU_synthase"/>
</dbReference>
<evidence type="ECO:0000313" key="6">
    <source>
        <dbReference type="EMBL" id="MEA5258660.1"/>
    </source>
</evidence>
<evidence type="ECO:0000256" key="1">
    <source>
        <dbReference type="ARBA" id="ARBA00008348"/>
    </source>
</evidence>
<reference evidence="6 7" key="1">
    <citation type="submission" date="2023-12" db="EMBL/GenBank/DDBJ databases">
        <title>Novel species of the genus Arcicella isolated from rivers.</title>
        <authorList>
            <person name="Lu H."/>
        </authorList>
    </citation>
    <scope>NUCLEOTIDE SEQUENCE [LARGE SCALE GENOMIC DNA]</scope>
    <source>
        <strain evidence="6 7">LMG 21963</strain>
    </source>
</reference>
<comment type="caution">
    <text evidence="6">The sequence shown here is derived from an EMBL/GenBank/DDBJ whole genome shotgun (WGS) entry which is preliminary data.</text>
</comment>
<keyword evidence="2 4" id="KW-0413">Isomerase</keyword>
<accession>A0ABU5QNK9</accession>
<dbReference type="InterPro" id="IPR020094">
    <property type="entry name" value="TruA/RsuA/RluB/E/F_N"/>
</dbReference>
<dbReference type="EMBL" id="JAYFUL010000019">
    <property type="protein sequence ID" value="MEA5258660.1"/>
    <property type="molecule type" value="Genomic_DNA"/>
</dbReference>
<dbReference type="InterPro" id="IPR018496">
    <property type="entry name" value="PsdUridine_synth_RsuA/RluB_CS"/>
</dbReference>
<name>A0ABU5QNK9_9BACT</name>
<dbReference type="PROSITE" id="PS50889">
    <property type="entry name" value="S4"/>
    <property type="match status" value="1"/>
</dbReference>
<gene>
    <name evidence="6" type="ORF">VB264_12760</name>
</gene>
<dbReference type="InterPro" id="IPR002942">
    <property type="entry name" value="S4_RNA-bd"/>
</dbReference>
<protein>
    <recommendedName>
        <fullName evidence="4">Pseudouridine synthase</fullName>
        <ecNumber evidence="4">5.4.99.-</ecNumber>
    </recommendedName>
</protein>
<dbReference type="Gene3D" id="3.30.70.1560">
    <property type="entry name" value="Alpha-L RNA-binding motif"/>
    <property type="match status" value="1"/>
</dbReference>
<keyword evidence="7" id="KW-1185">Reference proteome</keyword>
<keyword evidence="3" id="KW-0694">RNA-binding</keyword>
<dbReference type="RefSeq" id="WP_323249922.1">
    <property type="nucleotide sequence ID" value="NZ_JAYFUL010000019.1"/>
</dbReference>
<dbReference type="SMART" id="SM00363">
    <property type="entry name" value="S4"/>
    <property type="match status" value="1"/>
</dbReference>
<sequence>MTFRNRLQYLLVKRLQISNKMALSLIQSGAIMVNGLVVNDNVIINLEDEVVYNNQLIKEGKKMIYLAFYKPRGIETTLNTSIPENLKEILPFEDALFPVGRLDKESEGLLLLTNDGRLFDKTLRKEHQTEKEYLVTVDKVINEEFITRMSSGIQIMGKMTLPCQVEKITDFSFKIILVQGLNRQIRRMCYQLHYEVLELIRTRIGNVLLENLMPSTYRHLSMTEIQQEV</sequence>
<dbReference type="NCBIfam" id="TIGR00093">
    <property type="entry name" value="pseudouridine synthase"/>
    <property type="match status" value="1"/>
</dbReference>
<dbReference type="SUPFAM" id="SSF55174">
    <property type="entry name" value="Alpha-L RNA-binding motif"/>
    <property type="match status" value="1"/>
</dbReference>
<dbReference type="InterPro" id="IPR036986">
    <property type="entry name" value="S4_RNA-bd_sf"/>
</dbReference>
<dbReference type="SUPFAM" id="SSF55120">
    <property type="entry name" value="Pseudouridine synthase"/>
    <property type="match status" value="1"/>
</dbReference>
<evidence type="ECO:0000256" key="4">
    <source>
        <dbReference type="RuleBase" id="RU003887"/>
    </source>
</evidence>
<dbReference type="InterPro" id="IPR020103">
    <property type="entry name" value="PsdUridine_synth_cat_dom_sf"/>
</dbReference>
<evidence type="ECO:0000256" key="3">
    <source>
        <dbReference type="PROSITE-ProRule" id="PRU00182"/>
    </source>
</evidence>
<dbReference type="Proteomes" id="UP001304671">
    <property type="component" value="Unassembled WGS sequence"/>
</dbReference>
<dbReference type="Pfam" id="PF00849">
    <property type="entry name" value="PseudoU_synth_2"/>
    <property type="match status" value="1"/>
</dbReference>
<dbReference type="PANTHER" id="PTHR47683">
    <property type="entry name" value="PSEUDOURIDINE SYNTHASE FAMILY PROTEIN-RELATED"/>
    <property type="match status" value="1"/>
</dbReference>
<dbReference type="InterPro" id="IPR042092">
    <property type="entry name" value="PsdUridine_s_RsuA/RluB/E/F_cat"/>
</dbReference>
<dbReference type="InterPro" id="IPR006145">
    <property type="entry name" value="PsdUridine_synth_RsuA/RluA"/>
</dbReference>
<dbReference type="PANTHER" id="PTHR47683:SF2">
    <property type="entry name" value="RNA-BINDING S4 DOMAIN-CONTAINING PROTEIN"/>
    <property type="match status" value="1"/>
</dbReference>
<dbReference type="PROSITE" id="PS01149">
    <property type="entry name" value="PSI_RSU"/>
    <property type="match status" value="1"/>
</dbReference>
<dbReference type="EC" id="5.4.99.-" evidence="4"/>